<gene>
    <name evidence="5" type="primary">Ighv39</name>
    <name evidence="5" type="ORF">HORVUL_R01314</name>
</gene>
<sequence>DSITLSCHASGFAFRNYFIFWYRQAHGGHLEWISFISFPSGSIEDYGAAVKGRAKISRDNSRSEAY</sequence>
<keyword evidence="1" id="KW-0391">Immunity</keyword>
<keyword evidence="6" id="KW-1185">Reference proteome</keyword>
<comment type="caution">
    <text evidence="5">The sequence shown here is derived from an EMBL/GenBank/DDBJ whole genome shotgun (WGS) entry which is preliminary data.</text>
</comment>
<dbReference type="PROSITE" id="PS50835">
    <property type="entry name" value="IG_LIKE"/>
    <property type="match status" value="1"/>
</dbReference>
<feature type="domain" description="Ig-like" evidence="4">
    <location>
        <begin position="1"/>
        <end position="24"/>
    </location>
</feature>
<dbReference type="GO" id="GO:0002250">
    <property type="term" value="P:adaptive immune response"/>
    <property type="evidence" value="ECO:0007669"/>
    <property type="project" value="UniProtKB-KW"/>
</dbReference>
<dbReference type="OrthoDB" id="9426090at2759"/>
<evidence type="ECO:0000256" key="2">
    <source>
        <dbReference type="ARBA" id="ARBA00023130"/>
    </source>
</evidence>
<organism evidence="5 6">
    <name type="scientific">Horornis vulcanius</name>
    <dbReference type="NCBI Taxonomy" id="2585811"/>
    <lineage>
        <taxon>Eukaryota</taxon>
        <taxon>Metazoa</taxon>
        <taxon>Chordata</taxon>
        <taxon>Craniata</taxon>
        <taxon>Vertebrata</taxon>
        <taxon>Euteleostomi</taxon>
        <taxon>Archelosauria</taxon>
        <taxon>Archosauria</taxon>
        <taxon>Dinosauria</taxon>
        <taxon>Saurischia</taxon>
        <taxon>Theropoda</taxon>
        <taxon>Coelurosauria</taxon>
        <taxon>Aves</taxon>
        <taxon>Neognathae</taxon>
        <taxon>Neoaves</taxon>
        <taxon>Telluraves</taxon>
        <taxon>Australaves</taxon>
        <taxon>Passeriformes</taxon>
        <taxon>Sylvioidea</taxon>
        <taxon>Scotocercidae</taxon>
        <taxon>Horornis</taxon>
    </lineage>
</organism>
<dbReference type="InterPro" id="IPR050199">
    <property type="entry name" value="IgHV"/>
</dbReference>
<dbReference type="InterPro" id="IPR013783">
    <property type="entry name" value="Ig-like_fold"/>
</dbReference>
<dbReference type="GO" id="GO:0005576">
    <property type="term" value="C:extracellular region"/>
    <property type="evidence" value="ECO:0007669"/>
    <property type="project" value="UniProtKB-ARBA"/>
</dbReference>
<evidence type="ECO:0000256" key="3">
    <source>
        <dbReference type="ARBA" id="ARBA00043265"/>
    </source>
</evidence>
<feature type="non-terminal residue" evidence="5">
    <location>
        <position position="66"/>
    </location>
</feature>
<reference evidence="5 6" key="1">
    <citation type="submission" date="2019-09" db="EMBL/GenBank/DDBJ databases">
        <title>Bird 10,000 Genomes (B10K) Project - Family phase.</title>
        <authorList>
            <person name="Zhang G."/>
        </authorList>
    </citation>
    <scope>NUCLEOTIDE SEQUENCE [LARGE SCALE GENOMIC DNA]</scope>
    <source>
        <strain evidence="5">B10K-DU-029-69</strain>
        <tissue evidence="5">Muscle</tissue>
    </source>
</reference>
<dbReference type="InterPro" id="IPR036179">
    <property type="entry name" value="Ig-like_dom_sf"/>
</dbReference>
<name>A0A7L3MK64_9PASS</name>
<keyword evidence="3" id="KW-1280">Immunoglobulin</keyword>
<protein>
    <submittedName>
        <fullName evidence="5">HV309 protein</fullName>
    </submittedName>
</protein>
<dbReference type="Gene3D" id="2.60.40.10">
    <property type="entry name" value="Immunoglobulins"/>
    <property type="match status" value="1"/>
</dbReference>
<evidence type="ECO:0000259" key="4">
    <source>
        <dbReference type="PROSITE" id="PS50835"/>
    </source>
</evidence>
<dbReference type="SUPFAM" id="SSF48726">
    <property type="entry name" value="Immunoglobulin"/>
    <property type="match status" value="1"/>
</dbReference>
<accession>A0A7L3MK64</accession>
<dbReference type="InterPro" id="IPR013106">
    <property type="entry name" value="Ig_V-set"/>
</dbReference>
<dbReference type="Proteomes" id="UP000558460">
    <property type="component" value="Unassembled WGS sequence"/>
</dbReference>
<dbReference type="GO" id="GO:0019814">
    <property type="term" value="C:immunoglobulin complex"/>
    <property type="evidence" value="ECO:0007669"/>
    <property type="project" value="UniProtKB-KW"/>
</dbReference>
<evidence type="ECO:0000256" key="1">
    <source>
        <dbReference type="ARBA" id="ARBA00022859"/>
    </source>
</evidence>
<evidence type="ECO:0000313" key="5">
    <source>
        <dbReference type="EMBL" id="NXU66975.1"/>
    </source>
</evidence>
<dbReference type="AlphaFoldDB" id="A0A7L3MK64"/>
<keyword evidence="2" id="KW-1064">Adaptive immunity</keyword>
<evidence type="ECO:0000313" key="6">
    <source>
        <dbReference type="Proteomes" id="UP000558460"/>
    </source>
</evidence>
<dbReference type="InterPro" id="IPR007110">
    <property type="entry name" value="Ig-like_dom"/>
</dbReference>
<proteinExistence type="predicted"/>
<feature type="non-terminal residue" evidence="5">
    <location>
        <position position="1"/>
    </location>
</feature>
<dbReference type="EMBL" id="VZUA01120030">
    <property type="protein sequence ID" value="NXU66975.1"/>
    <property type="molecule type" value="Genomic_DNA"/>
</dbReference>
<dbReference type="PANTHER" id="PTHR23266">
    <property type="entry name" value="IMMUNOGLOBULIN HEAVY CHAIN"/>
    <property type="match status" value="1"/>
</dbReference>
<dbReference type="SMART" id="SM00406">
    <property type="entry name" value="IGv"/>
    <property type="match status" value="1"/>
</dbReference>